<dbReference type="HOGENOM" id="CLU_063430_0_0_9"/>
<organism evidence="8 9">
    <name type="scientific">Enterocloster bolteae (strain ATCC BAA-613 / DSM 15670 / CCUG 46953 / JCM 12243 / WAL 16351)</name>
    <name type="common">Clostridium bolteae</name>
    <dbReference type="NCBI Taxonomy" id="411902"/>
    <lineage>
        <taxon>Bacteria</taxon>
        <taxon>Bacillati</taxon>
        <taxon>Bacillota</taxon>
        <taxon>Clostridia</taxon>
        <taxon>Lachnospirales</taxon>
        <taxon>Lachnospiraceae</taxon>
        <taxon>Enterocloster</taxon>
    </lineage>
</organism>
<feature type="binding site" evidence="7">
    <location>
        <position position="25"/>
    </location>
    <ligand>
        <name>S-adenosyl-L-methionine</name>
        <dbReference type="ChEBI" id="CHEBI:59789"/>
    </ligand>
</feature>
<feature type="binding site" evidence="7">
    <location>
        <position position="21"/>
    </location>
    <ligand>
        <name>S-adenosyl-L-methionine</name>
        <dbReference type="ChEBI" id="CHEBI:59789"/>
    </ligand>
</feature>
<evidence type="ECO:0000256" key="3">
    <source>
        <dbReference type="ARBA" id="ARBA00022603"/>
    </source>
</evidence>
<gene>
    <name evidence="8" type="ORF">CLOBOL_05804</name>
</gene>
<dbReference type="GO" id="GO:0032259">
    <property type="term" value="P:methylation"/>
    <property type="evidence" value="ECO:0007669"/>
    <property type="project" value="UniProtKB-KW"/>
</dbReference>
<evidence type="ECO:0000256" key="2">
    <source>
        <dbReference type="ARBA" id="ARBA00011900"/>
    </source>
</evidence>
<dbReference type="NCBIfam" id="TIGR00571">
    <property type="entry name" value="dam"/>
    <property type="match status" value="1"/>
</dbReference>
<evidence type="ECO:0000256" key="5">
    <source>
        <dbReference type="ARBA" id="ARBA00022691"/>
    </source>
</evidence>
<dbReference type="GO" id="GO:0006298">
    <property type="term" value="P:mismatch repair"/>
    <property type="evidence" value="ECO:0007669"/>
    <property type="project" value="TreeGrafter"/>
</dbReference>
<sequence length="284" mass="32769">MILWVKGNTMTEISAQPFVKWAGGKRQLLEQIKARLPEHFNGYMEPFVGGGAVYFDLQPEKSIINDINESLINAYLQIKISPEEFADAISEYDKRIADGGKEYYYKVRENYNDKMMRAEYDMELAVLFVFLNKHCFNGLYRVNGRGLFNVPYNNSVRESCSKESIMAVSQSLQKVKIMKGDFQNACDLAEKGDFVFIDSPYAPLNPTSFESYTKEGFDIESHRRLADVFRELTERGCYCMLTNHNTDFINQLYADFNKVVVDVKRMINSDAKNRVGQEIIITNY</sequence>
<keyword evidence="4" id="KW-0808">Transferase</keyword>
<evidence type="ECO:0000313" key="9">
    <source>
        <dbReference type="Proteomes" id="UP000005396"/>
    </source>
</evidence>
<dbReference type="InterPro" id="IPR012327">
    <property type="entry name" value="MeTrfase_D12"/>
</dbReference>
<dbReference type="InterPro" id="IPR023095">
    <property type="entry name" value="Ade_MeTrfase_dom_2"/>
</dbReference>
<dbReference type="eggNOG" id="COG0338">
    <property type="taxonomic scope" value="Bacteria"/>
</dbReference>
<dbReference type="Pfam" id="PF02086">
    <property type="entry name" value="MethyltransfD12"/>
    <property type="match status" value="1"/>
</dbReference>
<dbReference type="Proteomes" id="UP000005396">
    <property type="component" value="Unassembled WGS sequence"/>
</dbReference>
<dbReference type="PANTHER" id="PTHR30481">
    <property type="entry name" value="DNA ADENINE METHYLASE"/>
    <property type="match status" value="1"/>
</dbReference>
<feature type="binding site" evidence="7">
    <location>
        <position position="66"/>
    </location>
    <ligand>
        <name>S-adenosyl-L-methionine</name>
        <dbReference type="ChEBI" id="CHEBI:59789"/>
    </ligand>
</feature>
<dbReference type="Gene3D" id="3.40.50.150">
    <property type="entry name" value="Vaccinia Virus protein VP39"/>
    <property type="match status" value="1"/>
</dbReference>
<dbReference type="SUPFAM" id="SSF53335">
    <property type="entry name" value="S-adenosyl-L-methionine-dependent methyltransferases"/>
    <property type="match status" value="1"/>
</dbReference>
<dbReference type="PANTHER" id="PTHR30481:SF3">
    <property type="entry name" value="DNA ADENINE METHYLASE"/>
    <property type="match status" value="1"/>
</dbReference>
<keyword evidence="5" id="KW-0949">S-adenosyl-L-methionine</keyword>
<feature type="binding site" evidence="7">
    <location>
        <position position="198"/>
    </location>
    <ligand>
        <name>S-adenosyl-L-methionine</name>
        <dbReference type="ChEBI" id="CHEBI:59789"/>
    </ligand>
</feature>
<dbReference type="PRINTS" id="PR00505">
    <property type="entry name" value="D12N6MTFRASE"/>
</dbReference>
<dbReference type="PIRSF" id="PIRSF000398">
    <property type="entry name" value="M_m6A_EcoRV"/>
    <property type="match status" value="1"/>
</dbReference>
<evidence type="ECO:0000256" key="1">
    <source>
        <dbReference type="ARBA" id="ARBA00006594"/>
    </source>
</evidence>
<comment type="catalytic activity">
    <reaction evidence="6">
        <text>a 2'-deoxyadenosine in DNA + S-adenosyl-L-methionine = an N(6)-methyl-2'-deoxyadenosine in DNA + S-adenosyl-L-homocysteine + H(+)</text>
        <dbReference type="Rhea" id="RHEA:15197"/>
        <dbReference type="Rhea" id="RHEA-COMP:12418"/>
        <dbReference type="Rhea" id="RHEA-COMP:12419"/>
        <dbReference type="ChEBI" id="CHEBI:15378"/>
        <dbReference type="ChEBI" id="CHEBI:57856"/>
        <dbReference type="ChEBI" id="CHEBI:59789"/>
        <dbReference type="ChEBI" id="CHEBI:90615"/>
        <dbReference type="ChEBI" id="CHEBI:90616"/>
        <dbReference type="EC" id="2.1.1.72"/>
    </reaction>
</comment>
<reference evidence="8 9" key="2">
    <citation type="submission" date="2007-09" db="EMBL/GenBank/DDBJ databases">
        <title>Draft genome sequence of Clostridium bolteae (ATCC BAA-613).</title>
        <authorList>
            <person name="Sudarsanam P."/>
            <person name="Ley R."/>
            <person name="Guruge J."/>
            <person name="Turnbaugh P.J."/>
            <person name="Mahowald M."/>
            <person name="Liep D."/>
            <person name="Gordon J."/>
        </authorList>
    </citation>
    <scope>NUCLEOTIDE SEQUENCE [LARGE SCALE GENOMIC DNA]</scope>
    <source>
        <strain evidence="9">ATCC BAA-613 / DSM 15670 / CCUG 46953 / JCM 12243 / WAL 16351</strain>
    </source>
</reference>
<dbReference type="EMBL" id="ABCC02000044">
    <property type="protein sequence ID" value="EDP13923.1"/>
    <property type="molecule type" value="Genomic_DNA"/>
</dbReference>
<dbReference type="GO" id="GO:1904047">
    <property type="term" value="F:S-adenosyl-L-methionine binding"/>
    <property type="evidence" value="ECO:0007669"/>
    <property type="project" value="TreeGrafter"/>
</dbReference>
<dbReference type="InterPro" id="IPR029063">
    <property type="entry name" value="SAM-dependent_MTases_sf"/>
</dbReference>
<evidence type="ECO:0000313" key="8">
    <source>
        <dbReference type="EMBL" id="EDP13923.1"/>
    </source>
</evidence>
<dbReference type="GO" id="GO:0009007">
    <property type="term" value="F:site-specific DNA-methyltransferase (adenine-specific) activity"/>
    <property type="evidence" value="ECO:0007669"/>
    <property type="project" value="UniProtKB-EC"/>
</dbReference>
<dbReference type="EC" id="2.1.1.72" evidence="2"/>
<dbReference type="AlphaFoldDB" id="A8S0Y3"/>
<evidence type="ECO:0000256" key="4">
    <source>
        <dbReference type="ARBA" id="ARBA00022679"/>
    </source>
</evidence>
<accession>A8S0Y3</accession>
<reference evidence="8 9" key="1">
    <citation type="submission" date="2007-08" db="EMBL/GenBank/DDBJ databases">
        <authorList>
            <person name="Fulton L."/>
            <person name="Clifton S."/>
            <person name="Fulton B."/>
            <person name="Xu J."/>
            <person name="Minx P."/>
            <person name="Pepin K.H."/>
            <person name="Johnson M."/>
            <person name="Thiruvilangam P."/>
            <person name="Bhonagiri V."/>
            <person name="Nash W.E."/>
            <person name="Mardis E.R."/>
            <person name="Wilson R.K."/>
        </authorList>
    </citation>
    <scope>NUCLEOTIDE SEQUENCE [LARGE SCALE GENOMIC DNA]</scope>
    <source>
        <strain evidence="9">ATCC BAA-613 / DSM 15670 / CCUG 46953 / JCM 12243 / WAL 16351</strain>
    </source>
</reference>
<dbReference type="PaxDb" id="411902-CLOBOL_05804"/>
<evidence type="ECO:0000256" key="6">
    <source>
        <dbReference type="ARBA" id="ARBA00047942"/>
    </source>
</evidence>
<evidence type="ECO:0000256" key="7">
    <source>
        <dbReference type="PIRSR" id="PIRSR000398-1"/>
    </source>
</evidence>
<proteinExistence type="inferred from homology"/>
<protein>
    <recommendedName>
        <fullName evidence="2">site-specific DNA-methyltransferase (adenine-specific)</fullName>
        <ecNumber evidence="2">2.1.1.72</ecNumber>
    </recommendedName>
</protein>
<name>A8S0Y3_ENTBW</name>
<keyword evidence="3" id="KW-0489">Methyltransferase</keyword>
<dbReference type="Gene3D" id="1.10.1020.10">
    <property type="entry name" value="Adenine-specific Methyltransferase, Domain 2"/>
    <property type="match status" value="1"/>
</dbReference>
<dbReference type="GO" id="GO:0009307">
    <property type="term" value="P:DNA restriction-modification system"/>
    <property type="evidence" value="ECO:0007669"/>
    <property type="project" value="InterPro"/>
</dbReference>
<comment type="caution">
    <text evidence="8">The sequence shown here is derived from an EMBL/GenBank/DDBJ whole genome shotgun (WGS) entry which is preliminary data.</text>
</comment>
<dbReference type="InterPro" id="IPR012263">
    <property type="entry name" value="M_m6A_EcoRV"/>
</dbReference>
<dbReference type="GO" id="GO:0043565">
    <property type="term" value="F:sequence-specific DNA binding"/>
    <property type="evidence" value="ECO:0007669"/>
    <property type="project" value="TreeGrafter"/>
</dbReference>
<comment type="similarity">
    <text evidence="1">Belongs to the N(4)/N(6)-methyltransferase family.</text>
</comment>